<protein>
    <submittedName>
        <fullName evidence="1">Uncharacterized protein</fullName>
    </submittedName>
</protein>
<name>A0A6C0F5K6_9ZZZZ</name>
<evidence type="ECO:0000313" key="1">
    <source>
        <dbReference type="EMBL" id="QHT35913.1"/>
    </source>
</evidence>
<proteinExistence type="predicted"/>
<dbReference type="EMBL" id="MN739028">
    <property type="protein sequence ID" value="QHT35913.1"/>
    <property type="molecule type" value="Genomic_DNA"/>
</dbReference>
<organism evidence="1">
    <name type="scientific">viral metagenome</name>
    <dbReference type="NCBI Taxonomy" id="1070528"/>
    <lineage>
        <taxon>unclassified sequences</taxon>
        <taxon>metagenomes</taxon>
        <taxon>organismal metagenomes</taxon>
    </lineage>
</organism>
<accession>A0A6C0F5K6</accession>
<dbReference type="AlphaFoldDB" id="A0A6C0F5K6"/>
<reference evidence="1" key="1">
    <citation type="journal article" date="2020" name="Nature">
        <title>Giant virus diversity and host interactions through global metagenomics.</title>
        <authorList>
            <person name="Schulz F."/>
            <person name="Roux S."/>
            <person name="Paez-Espino D."/>
            <person name="Jungbluth S."/>
            <person name="Walsh D.A."/>
            <person name="Denef V.J."/>
            <person name="McMahon K.D."/>
            <person name="Konstantinidis K.T."/>
            <person name="Eloe-Fadrosh E.A."/>
            <person name="Kyrpides N.C."/>
            <person name="Woyke T."/>
        </authorList>
    </citation>
    <scope>NUCLEOTIDE SEQUENCE</scope>
    <source>
        <strain evidence="1">GVMAG-M-3300009182-46</strain>
    </source>
</reference>
<sequence length="97" mass="11271">MSNPTTDENFIVPVNEELKEPLVVFCPHCEEIVLLEKLNCCIFRHGVLKQSEKQINPHAPKEECDRYVKEKKIYGCGKPFRVVKTGNEFKTQICDYI</sequence>